<reference evidence="4 5" key="1">
    <citation type="submission" date="2019-05" db="EMBL/GenBank/DDBJ databases">
        <title>Draft genome sequence of Actinomadura geliboluensis A8036.</title>
        <authorList>
            <person name="Saricaoglu S."/>
            <person name="Isik K."/>
        </authorList>
    </citation>
    <scope>NUCLEOTIDE SEQUENCE [LARGE SCALE GENOMIC DNA]</scope>
    <source>
        <strain evidence="4 5">A8036</strain>
    </source>
</reference>
<dbReference type="OrthoDB" id="3535009at2"/>
<dbReference type="SUPFAM" id="SSF54631">
    <property type="entry name" value="CBS-domain pair"/>
    <property type="match status" value="1"/>
</dbReference>
<accession>A0A5S4H4M7</accession>
<protein>
    <submittedName>
        <fullName evidence="4">CBS domain-containing protein</fullName>
    </submittedName>
</protein>
<dbReference type="Gene3D" id="3.10.580.10">
    <property type="entry name" value="CBS-domain"/>
    <property type="match status" value="1"/>
</dbReference>
<organism evidence="4 5">
    <name type="scientific">Actinomadura geliboluensis</name>
    <dbReference type="NCBI Taxonomy" id="882440"/>
    <lineage>
        <taxon>Bacteria</taxon>
        <taxon>Bacillati</taxon>
        <taxon>Actinomycetota</taxon>
        <taxon>Actinomycetes</taxon>
        <taxon>Streptosporangiales</taxon>
        <taxon>Thermomonosporaceae</taxon>
        <taxon>Actinomadura</taxon>
    </lineage>
</organism>
<evidence type="ECO:0000313" key="5">
    <source>
        <dbReference type="Proteomes" id="UP000305238"/>
    </source>
</evidence>
<name>A0A5S4H4M7_9ACTN</name>
<keyword evidence="1 2" id="KW-0129">CBS domain</keyword>
<evidence type="ECO:0000259" key="3">
    <source>
        <dbReference type="PROSITE" id="PS51371"/>
    </source>
</evidence>
<keyword evidence="5" id="KW-1185">Reference proteome</keyword>
<sequence>MGRLAVRSGAPTVAAGVPGSRVGLRGRPTSEKRAAEVPVLVRELADEVPVVGLDDRVLDAVRAMWRRKVPGLVVVDGRERLVAVLSVTEVLRLVVPPYVGERAALARVIDEEHADEFLTECADRPVRDCLPRDRRKSAVVGPDATVLEAAASMTSTGCPIVAVVADDGGVLGAVSWGALLDRLLAA</sequence>
<dbReference type="Proteomes" id="UP000305238">
    <property type="component" value="Unassembled WGS sequence"/>
</dbReference>
<evidence type="ECO:0000256" key="1">
    <source>
        <dbReference type="ARBA" id="ARBA00023122"/>
    </source>
</evidence>
<comment type="caution">
    <text evidence="4">The sequence shown here is derived from an EMBL/GenBank/DDBJ whole genome shotgun (WGS) entry which is preliminary data.</text>
</comment>
<dbReference type="EMBL" id="VCKZ01000065">
    <property type="protein sequence ID" value="TMR40195.1"/>
    <property type="molecule type" value="Genomic_DNA"/>
</dbReference>
<proteinExistence type="predicted"/>
<dbReference type="PANTHER" id="PTHR43080:SF2">
    <property type="entry name" value="CBS DOMAIN-CONTAINING PROTEIN"/>
    <property type="match status" value="1"/>
</dbReference>
<dbReference type="InterPro" id="IPR051257">
    <property type="entry name" value="Diverse_CBS-Domain"/>
</dbReference>
<dbReference type="AlphaFoldDB" id="A0A5S4H4M7"/>
<dbReference type="Pfam" id="PF00571">
    <property type="entry name" value="CBS"/>
    <property type="match status" value="2"/>
</dbReference>
<dbReference type="SMART" id="SM00116">
    <property type="entry name" value="CBS"/>
    <property type="match status" value="2"/>
</dbReference>
<evidence type="ECO:0000313" key="4">
    <source>
        <dbReference type="EMBL" id="TMR40195.1"/>
    </source>
</evidence>
<gene>
    <name evidence="4" type="ORF">ETD96_12055</name>
</gene>
<evidence type="ECO:0000256" key="2">
    <source>
        <dbReference type="PROSITE-ProRule" id="PRU00703"/>
    </source>
</evidence>
<dbReference type="InterPro" id="IPR046342">
    <property type="entry name" value="CBS_dom_sf"/>
</dbReference>
<dbReference type="PROSITE" id="PS51371">
    <property type="entry name" value="CBS"/>
    <property type="match status" value="1"/>
</dbReference>
<feature type="domain" description="CBS" evidence="3">
    <location>
        <begin position="44"/>
        <end position="101"/>
    </location>
</feature>
<dbReference type="InterPro" id="IPR000644">
    <property type="entry name" value="CBS_dom"/>
</dbReference>
<dbReference type="PANTHER" id="PTHR43080">
    <property type="entry name" value="CBS DOMAIN-CONTAINING PROTEIN CBSX3, MITOCHONDRIAL"/>
    <property type="match status" value="1"/>
</dbReference>